<dbReference type="EMBL" id="JARKIB010000354">
    <property type="protein sequence ID" value="KAJ7712935.1"/>
    <property type="molecule type" value="Genomic_DNA"/>
</dbReference>
<reference evidence="1" key="1">
    <citation type="submission" date="2023-03" db="EMBL/GenBank/DDBJ databases">
        <title>Massive genome expansion in bonnet fungi (Mycena s.s.) driven by repeated elements and novel gene families across ecological guilds.</title>
        <authorList>
            <consortium name="Lawrence Berkeley National Laboratory"/>
            <person name="Harder C.B."/>
            <person name="Miyauchi S."/>
            <person name="Viragh M."/>
            <person name="Kuo A."/>
            <person name="Thoen E."/>
            <person name="Andreopoulos B."/>
            <person name="Lu D."/>
            <person name="Skrede I."/>
            <person name="Drula E."/>
            <person name="Henrissat B."/>
            <person name="Morin E."/>
            <person name="Kohler A."/>
            <person name="Barry K."/>
            <person name="LaButti K."/>
            <person name="Morin E."/>
            <person name="Salamov A."/>
            <person name="Lipzen A."/>
            <person name="Mereny Z."/>
            <person name="Hegedus B."/>
            <person name="Baldrian P."/>
            <person name="Stursova M."/>
            <person name="Weitz H."/>
            <person name="Taylor A."/>
            <person name="Grigoriev I.V."/>
            <person name="Nagy L.G."/>
            <person name="Martin F."/>
            <person name="Kauserud H."/>
        </authorList>
    </citation>
    <scope>NUCLEOTIDE SEQUENCE</scope>
    <source>
        <strain evidence="1">CBHHK182m</strain>
    </source>
</reference>
<sequence>MPPTPPYTTAFSRYAPARAVCREIWNSIEGDIIWCVRVLRVRSLAPSFSLLSPLPPRPRSSSARRRRYPRWRRTAVSRARDDIEFRKDLNIVSALFISARCCGSRARSTACQSTPRRLLVSMHAGRAFAGERASYPIHLHHFPAPPSLMYPITPFAPFPPVIPPLCKQLSDVPIPALRTPTLNASAIPRTNGEAHRAATTAGFQTAHPVTLIPSSHLKCKFGLMRASALYWPVRAGCEGSGDPSHLSFIHVANFTSSISANPFTAVWSSAAATSRTACGGRPLSPPRMLLPGARTALAGGGIHESVVAGCAHAAEAGGGARGRTYLFASTVV</sequence>
<proteinExistence type="predicted"/>
<dbReference type="Proteomes" id="UP001215598">
    <property type="component" value="Unassembled WGS sequence"/>
</dbReference>
<keyword evidence="2" id="KW-1185">Reference proteome</keyword>
<dbReference type="AlphaFoldDB" id="A0AAD7MDW7"/>
<evidence type="ECO:0000313" key="2">
    <source>
        <dbReference type="Proteomes" id="UP001215598"/>
    </source>
</evidence>
<comment type="caution">
    <text evidence="1">The sequence shown here is derived from an EMBL/GenBank/DDBJ whole genome shotgun (WGS) entry which is preliminary data.</text>
</comment>
<organism evidence="1 2">
    <name type="scientific">Mycena metata</name>
    <dbReference type="NCBI Taxonomy" id="1033252"/>
    <lineage>
        <taxon>Eukaryota</taxon>
        <taxon>Fungi</taxon>
        <taxon>Dikarya</taxon>
        <taxon>Basidiomycota</taxon>
        <taxon>Agaricomycotina</taxon>
        <taxon>Agaricomycetes</taxon>
        <taxon>Agaricomycetidae</taxon>
        <taxon>Agaricales</taxon>
        <taxon>Marasmiineae</taxon>
        <taxon>Mycenaceae</taxon>
        <taxon>Mycena</taxon>
    </lineage>
</organism>
<gene>
    <name evidence="1" type="ORF">B0H16DRAFT_1811646</name>
</gene>
<accession>A0AAD7MDW7</accession>
<name>A0AAD7MDW7_9AGAR</name>
<evidence type="ECO:0000313" key="1">
    <source>
        <dbReference type="EMBL" id="KAJ7712935.1"/>
    </source>
</evidence>
<protein>
    <submittedName>
        <fullName evidence="1">Uncharacterized protein</fullName>
    </submittedName>
</protein>